<sequence>MASAVAAKSQPRLNLKWPMNQSNTQRYQTHLSPSPGPEKQSASPLKSDHRRSSGKHGDSSQSPLCRAAPSSMAENEHRYIKISYPTLYSSWSANSKHDDRDHRVNNDVKSGISKENLIEREEKSANTVPIEGLEKKVASTTFIVEKKELNSDGKSKILIRIPARIKGAVDETQCAVEDDEPMAKTWNLRPRRAVTKPPHANGSAPENKPRSQSRPELAATRAAPEEKAAKKRQMFSISLSKEEIEEDFLGMTGSRPPRKPKRRARTVQKQLDEIFPGLWLTNVTADLYRVTAHLKG</sequence>
<comment type="caution">
    <text evidence="1">The sequence shown here is derived from an EMBL/GenBank/DDBJ whole genome shotgun (WGS) entry which is preliminary data.</text>
</comment>
<accession>A0ACB9Q7B1</accession>
<reference evidence="1 2" key="1">
    <citation type="journal article" date="2022" name="DNA Res.">
        <title>Chromosomal-level genome assembly of the orchid tree Bauhinia variegata (Leguminosae; Cercidoideae) supports the allotetraploid origin hypothesis of Bauhinia.</title>
        <authorList>
            <person name="Zhong Y."/>
            <person name="Chen Y."/>
            <person name="Zheng D."/>
            <person name="Pang J."/>
            <person name="Liu Y."/>
            <person name="Luo S."/>
            <person name="Meng S."/>
            <person name="Qian L."/>
            <person name="Wei D."/>
            <person name="Dai S."/>
            <person name="Zhou R."/>
        </authorList>
    </citation>
    <scope>NUCLEOTIDE SEQUENCE [LARGE SCALE GENOMIC DNA]</scope>
    <source>
        <strain evidence="1">BV-YZ2020</strain>
    </source>
</reference>
<organism evidence="1 2">
    <name type="scientific">Bauhinia variegata</name>
    <name type="common">Purple orchid tree</name>
    <name type="synonym">Phanera variegata</name>
    <dbReference type="NCBI Taxonomy" id="167791"/>
    <lineage>
        <taxon>Eukaryota</taxon>
        <taxon>Viridiplantae</taxon>
        <taxon>Streptophyta</taxon>
        <taxon>Embryophyta</taxon>
        <taxon>Tracheophyta</taxon>
        <taxon>Spermatophyta</taxon>
        <taxon>Magnoliopsida</taxon>
        <taxon>eudicotyledons</taxon>
        <taxon>Gunneridae</taxon>
        <taxon>Pentapetalae</taxon>
        <taxon>rosids</taxon>
        <taxon>fabids</taxon>
        <taxon>Fabales</taxon>
        <taxon>Fabaceae</taxon>
        <taxon>Cercidoideae</taxon>
        <taxon>Cercideae</taxon>
        <taxon>Bauhiniinae</taxon>
        <taxon>Bauhinia</taxon>
    </lineage>
</organism>
<dbReference type="Proteomes" id="UP000828941">
    <property type="component" value="Chromosome 1"/>
</dbReference>
<dbReference type="EMBL" id="CM039426">
    <property type="protein sequence ID" value="KAI4356668.1"/>
    <property type="molecule type" value="Genomic_DNA"/>
</dbReference>
<gene>
    <name evidence="1" type="ORF">L6164_000672</name>
</gene>
<protein>
    <submittedName>
        <fullName evidence="1">Uncharacterized protein</fullName>
    </submittedName>
</protein>
<name>A0ACB9Q7B1_BAUVA</name>
<proteinExistence type="predicted"/>
<evidence type="ECO:0000313" key="1">
    <source>
        <dbReference type="EMBL" id="KAI4356668.1"/>
    </source>
</evidence>
<keyword evidence="2" id="KW-1185">Reference proteome</keyword>
<evidence type="ECO:0000313" key="2">
    <source>
        <dbReference type="Proteomes" id="UP000828941"/>
    </source>
</evidence>